<dbReference type="Gene3D" id="3.30.700.20">
    <property type="entry name" value="Hypothetical protein ph0010, domain 1"/>
    <property type="match status" value="1"/>
</dbReference>
<protein>
    <submittedName>
        <fullName evidence="3">AmmeMemoRadiSam system protein A</fullName>
    </submittedName>
</protein>
<evidence type="ECO:0000313" key="3">
    <source>
        <dbReference type="EMBL" id="TSE34227.1"/>
    </source>
</evidence>
<dbReference type="NCBIfam" id="TIGR04335">
    <property type="entry name" value="AmmeMemoSam_A"/>
    <property type="match status" value="1"/>
</dbReference>
<dbReference type="NCBIfam" id="TIGR00296">
    <property type="entry name" value="TIGR00296 family protein"/>
    <property type="match status" value="1"/>
</dbReference>
<feature type="domain" description="AMMECR1" evidence="2">
    <location>
        <begin position="7"/>
        <end position="203"/>
    </location>
</feature>
<keyword evidence="4" id="KW-1185">Reference proteome</keyword>
<feature type="compositionally biased region" description="Basic and acidic residues" evidence="1">
    <location>
        <begin position="206"/>
        <end position="216"/>
    </location>
</feature>
<dbReference type="InterPro" id="IPR036071">
    <property type="entry name" value="AMMECR1_dom_sf"/>
</dbReference>
<comment type="caution">
    <text evidence="3">The sequence shown here is derived from an EMBL/GenBank/DDBJ whole genome shotgun (WGS) entry which is preliminary data.</text>
</comment>
<dbReference type="EMBL" id="VJON01000022">
    <property type="protein sequence ID" value="TSE34227.1"/>
    <property type="molecule type" value="Genomic_DNA"/>
</dbReference>
<feature type="region of interest" description="Disordered" evidence="1">
    <location>
        <begin position="196"/>
        <end position="216"/>
    </location>
</feature>
<dbReference type="InterPro" id="IPR002733">
    <property type="entry name" value="AMMECR1_domain"/>
</dbReference>
<dbReference type="AlphaFoldDB" id="A0A554XEF8"/>
<reference evidence="3 4" key="1">
    <citation type="submission" date="2019-07" db="EMBL/GenBank/DDBJ databases">
        <title>Tepidimonas charontis SPSP-6 draft genome.</title>
        <authorList>
            <person name="Da Costa M.S."/>
            <person name="Froufe H.J.C."/>
            <person name="Egas C."/>
            <person name="Albuquerque L."/>
        </authorList>
    </citation>
    <scope>NUCLEOTIDE SEQUENCE [LARGE SCALE GENOMIC DNA]</scope>
    <source>
        <strain evidence="3 4">SPSP-6</strain>
    </source>
</reference>
<dbReference type="Proteomes" id="UP000318294">
    <property type="component" value="Unassembled WGS sequence"/>
</dbReference>
<dbReference type="SUPFAM" id="SSF143447">
    <property type="entry name" value="AMMECR1-like"/>
    <property type="match status" value="1"/>
</dbReference>
<name>A0A554XEF8_9BURK</name>
<organism evidence="3 4">
    <name type="scientific">Tepidimonas charontis</name>
    <dbReference type="NCBI Taxonomy" id="2267262"/>
    <lineage>
        <taxon>Bacteria</taxon>
        <taxon>Pseudomonadati</taxon>
        <taxon>Pseudomonadota</taxon>
        <taxon>Betaproteobacteria</taxon>
        <taxon>Burkholderiales</taxon>
        <taxon>Tepidimonas</taxon>
    </lineage>
</organism>
<dbReference type="InterPro" id="IPR027485">
    <property type="entry name" value="AMMECR1_N"/>
</dbReference>
<accession>A0A554XEF8</accession>
<dbReference type="PANTHER" id="PTHR13016:SF0">
    <property type="entry name" value="AMME SYNDROME CANDIDATE GENE 1 PROTEIN"/>
    <property type="match status" value="1"/>
</dbReference>
<dbReference type="InterPro" id="IPR023473">
    <property type="entry name" value="AMMECR1"/>
</dbReference>
<gene>
    <name evidence="3" type="ORF">Tchar_01533</name>
</gene>
<evidence type="ECO:0000259" key="2">
    <source>
        <dbReference type="PROSITE" id="PS51112"/>
    </source>
</evidence>
<dbReference type="PANTHER" id="PTHR13016">
    <property type="entry name" value="AMMECR1 HOMOLOG"/>
    <property type="match status" value="1"/>
</dbReference>
<dbReference type="Pfam" id="PF01871">
    <property type="entry name" value="AMMECR1"/>
    <property type="match status" value="1"/>
</dbReference>
<sequence length="216" mass="23441">MASPSTELGSALLRLARHAIGTALGALPAAAGSDTNGMRFSPAVEAALSAPGATFVTLTQDGALRGCIGTLQPWRPLRDDVQANAVAAALRDTRFVPLRREELARTRIEVSLLSATEPVPAHRREDALQRLRPGIDGVIFQWHDRRSTFLPQVWAQLPQPRAFLRQLVAKAGLPPDFWDDAVQLQRYTVTKWCEPEPASAQGATQERSDGPIDAHG</sequence>
<evidence type="ECO:0000256" key="1">
    <source>
        <dbReference type="SAM" id="MobiDB-lite"/>
    </source>
</evidence>
<dbReference type="PROSITE" id="PS51112">
    <property type="entry name" value="AMMECR1"/>
    <property type="match status" value="1"/>
</dbReference>
<dbReference type="OrthoDB" id="9782820at2"/>
<evidence type="ECO:0000313" key="4">
    <source>
        <dbReference type="Proteomes" id="UP000318294"/>
    </source>
</evidence>
<dbReference type="RefSeq" id="WP_144328483.1">
    <property type="nucleotide sequence ID" value="NZ_VJON01000022.1"/>
</dbReference>
<dbReference type="Gene3D" id="3.30.1490.150">
    <property type="entry name" value="Hypothetical protein ph0010, domain 2"/>
    <property type="match status" value="1"/>
</dbReference>
<dbReference type="InterPro" id="IPR027623">
    <property type="entry name" value="AmmeMemoSam_A"/>
</dbReference>
<proteinExistence type="predicted"/>